<dbReference type="Gene3D" id="3.90.180.10">
    <property type="entry name" value="Medium-chain alcohol dehydrogenases, catalytic domain"/>
    <property type="match status" value="1"/>
</dbReference>
<dbReference type="InterPro" id="IPR013154">
    <property type="entry name" value="ADH-like_N"/>
</dbReference>
<accession>A0A1G2AYJ6</accession>
<evidence type="ECO:0000256" key="4">
    <source>
        <dbReference type="RuleBase" id="RU361277"/>
    </source>
</evidence>
<gene>
    <name evidence="7" type="ORF">A3F54_03610</name>
</gene>
<dbReference type="AlphaFoldDB" id="A0A1G2AYJ6"/>
<evidence type="ECO:0000313" key="7">
    <source>
        <dbReference type="EMBL" id="OGY81984.1"/>
    </source>
</evidence>
<dbReference type="Proteomes" id="UP000176952">
    <property type="component" value="Unassembled WGS sequence"/>
</dbReference>
<evidence type="ECO:0000259" key="5">
    <source>
        <dbReference type="Pfam" id="PF00107"/>
    </source>
</evidence>
<dbReference type="PROSITE" id="PS00059">
    <property type="entry name" value="ADH_ZINC"/>
    <property type="match status" value="1"/>
</dbReference>
<dbReference type="SUPFAM" id="SSF51735">
    <property type="entry name" value="NAD(P)-binding Rossmann-fold domains"/>
    <property type="match status" value="1"/>
</dbReference>
<comment type="similarity">
    <text evidence="4">Belongs to the zinc-containing alcohol dehydrogenase family.</text>
</comment>
<dbReference type="InterPro" id="IPR036291">
    <property type="entry name" value="NAD(P)-bd_dom_sf"/>
</dbReference>
<evidence type="ECO:0000259" key="6">
    <source>
        <dbReference type="Pfam" id="PF08240"/>
    </source>
</evidence>
<dbReference type="Gene3D" id="3.40.50.720">
    <property type="entry name" value="NAD(P)-binding Rossmann-like Domain"/>
    <property type="match status" value="1"/>
</dbReference>
<dbReference type="InterPro" id="IPR013149">
    <property type="entry name" value="ADH-like_C"/>
</dbReference>
<keyword evidence="1 4" id="KW-0479">Metal-binding</keyword>
<keyword evidence="2 4" id="KW-0862">Zinc</keyword>
<dbReference type="Pfam" id="PF00107">
    <property type="entry name" value="ADH_zinc_N"/>
    <property type="match status" value="1"/>
</dbReference>
<dbReference type="EMBL" id="MHKD01000040">
    <property type="protein sequence ID" value="OGY81984.1"/>
    <property type="molecule type" value="Genomic_DNA"/>
</dbReference>
<sequence length="396" mass="42699">MTDTSTIFGLTFDTKADGWDRSQGFIKREVAMPQLDEAAQAEDALSVLLEIQYAGMCGTDRGIWQRQVFKELIHSSLAAEGKTQRILGHEFVGKVVKAGSLVGTLYGLREGDAVSGDSHVTCGRCFQCRVGEEEVCQDQKILGISTDGIFARYVKVPAKNLWAVDFARVRPEIAAMLDPFGNAVHACSKVDLRGKRVAILGCGPIGMFAVLLARAFGAVKVIAVDVLDANLAMARELGAHVTVKLDGGAAAVGAGSAAVPADPKLRAEIMKLTYNKGVDVAFEMAGPNASVVNAIEVTRSGGHVILFGLKDGDFALPAFKSIVVRGLTLHGIIGRQLFQTWQTSQRMLSDPTNGIQDKIWRIMLNEGHDTIVPFADYEPASFLKIMQAHPKILMKM</sequence>
<dbReference type="SUPFAM" id="SSF50129">
    <property type="entry name" value="GroES-like"/>
    <property type="match status" value="1"/>
</dbReference>
<reference evidence="7 8" key="1">
    <citation type="journal article" date="2016" name="Nat. Commun.">
        <title>Thousands of microbial genomes shed light on interconnected biogeochemical processes in an aquifer system.</title>
        <authorList>
            <person name="Anantharaman K."/>
            <person name="Brown C.T."/>
            <person name="Hug L.A."/>
            <person name="Sharon I."/>
            <person name="Castelle C.J."/>
            <person name="Probst A.J."/>
            <person name="Thomas B.C."/>
            <person name="Singh A."/>
            <person name="Wilkins M.J."/>
            <person name="Karaoz U."/>
            <person name="Brodie E.L."/>
            <person name="Williams K.H."/>
            <person name="Hubbard S.S."/>
            <person name="Banfield J.F."/>
        </authorList>
    </citation>
    <scope>NUCLEOTIDE SEQUENCE [LARGE SCALE GENOMIC DNA]</scope>
</reference>
<proteinExistence type="inferred from homology"/>
<comment type="caution">
    <text evidence="7">The sequence shown here is derived from an EMBL/GenBank/DDBJ whole genome shotgun (WGS) entry which is preliminary data.</text>
</comment>
<dbReference type="InterPro" id="IPR011032">
    <property type="entry name" value="GroES-like_sf"/>
</dbReference>
<dbReference type="GO" id="GO:0008270">
    <property type="term" value="F:zinc ion binding"/>
    <property type="evidence" value="ECO:0007669"/>
    <property type="project" value="InterPro"/>
</dbReference>
<dbReference type="STRING" id="1798542.A3F54_03610"/>
<dbReference type="InterPro" id="IPR050129">
    <property type="entry name" value="Zn_alcohol_dh"/>
</dbReference>
<evidence type="ECO:0008006" key="9">
    <source>
        <dbReference type="Google" id="ProtNLM"/>
    </source>
</evidence>
<evidence type="ECO:0000256" key="2">
    <source>
        <dbReference type="ARBA" id="ARBA00022833"/>
    </source>
</evidence>
<protein>
    <recommendedName>
        <fullName evidence="9">Theronine dehydrogenase</fullName>
    </recommendedName>
</protein>
<organism evidence="7 8">
    <name type="scientific">Candidatus Kerfeldbacteria bacterium RIFCSPHIGHO2_12_FULL_48_17</name>
    <dbReference type="NCBI Taxonomy" id="1798542"/>
    <lineage>
        <taxon>Bacteria</taxon>
        <taxon>Candidatus Kerfeldiibacteriota</taxon>
    </lineage>
</organism>
<dbReference type="InterPro" id="IPR002328">
    <property type="entry name" value="ADH_Zn_CS"/>
</dbReference>
<feature type="domain" description="Alcohol dehydrogenase-like C-terminal" evidence="5">
    <location>
        <begin position="204"/>
        <end position="347"/>
    </location>
</feature>
<name>A0A1G2AYJ6_9BACT</name>
<comment type="cofactor">
    <cofactor evidence="4">
        <name>Zn(2+)</name>
        <dbReference type="ChEBI" id="CHEBI:29105"/>
    </cofactor>
</comment>
<evidence type="ECO:0000313" key="8">
    <source>
        <dbReference type="Proteomes" id="UP000176952"/>
    </source>
</evidence>
<feature type="domain" description="Alcohol dehydrogenase-like N-terminal" evidence="6">
    <location>
        <begin position="46"/>
        <end position="164"/>
    </location>
</feature>
<keyword evidence="3" id="KW-0560">Oxidoreductase</keyword>
<dbReference type="PANTHER" id="PTHR43401">
    <property type="entry name" value="L-THREONINE 3-DEHYDROGENASE"/>
    <property type="match status" value="1"/>
</dbReference>
<dbReference type="GO" id="GO:0016491">
    <property type="term" value="F:oxidoreductase activity"/>
    <property type="evidence" value="ECO:0007669"/>
    <property type="project" value="UniProtKB-KW"/>
</dbReference>
<evidence type="ECO:0000256" key="3">
    <source>
        <dbReference type="ARBA" id="ARBA00023002"/>
    </source>
</evidence>
<evidence type="ECO:0000256" key="1">
    <source>
        <dbReference type="ARBA" id="ARBA00022723"/>
    </source>
</evidence>
<dbReference type="Pfam" id="PF08240">
    <property type="entry name" value="ADH_N"/>
    <property type="match status" value="1"/>
</dbReference>
<dbReference type="PANTHER" id="PTHR43401:SF2">
    <property type="entry name" value="L-THREONINE 3-DEHYDROGENASE"/>
    <property type="match status" value="1"/>
</dbReference>